<accession>A0A7K3NKW7</accession>
<feature type="domain" description="YgjP-like metallopeptidase" evidence="1">
    <location>
        <begin position="54"/>
        <end position="272"/>
    </location>
</feature>
<name>A0A7K3NKW7_9BACT</name>
<reference evidence="2 3" key="1">
    <citation type="submission" date="2020-02" db="EMBL/GenBank/DDBJ databases">
        <title>Comparative genomics of sulfur disproportionating microorganisms.</title>
        <authorList>
            <person name="Ward L.M."/>
            <person name="Bertran E."/>
            <person name="Johnston D.T."/>
        </authorList>
    </citation>
    <scope>NUCLEOTIDE SEQUENCE [LARGE SCALE GENOMIC DNA]</scope>
    <source>
        <strain evidence="2 3">DSM 3696</strain>
    </source>
</reference>
<dbReference type="Proteomes" id="UP000469724">
    <property type="component" value="Unassembled WGS sequence"/>
</dbReference>
<evidence type="ECO:0000259" key="1">
    <source>
        <dbReference type="Pfam" id="PF01863"/>
    </source>
</evidence>
<gene>
    <name evidence="2" type="ORF">G3N56_08760</name>
</gene>
<dbReference type="PANTHER" id="PTHR30399">
    <property type="entry name" value="UNCHARACTERIZED PROTEIN YGJP"/>
    <property type="match status" value="1"/>
</dbReference>
<dbReference type="EMBL" id="JAAGRQ010000029">
    <property type="protein sequence ID" value="NDY56830.1"/>
    <property type="molecule type" value="Genomic_DNA"/>
</dbReference>
<dbReference type="AlphaFoldDB" id="A0A7K3NKW7"/>
<dbReference type="Gene3D" id="3.30.2010.10">
    <property type="entry name" value="Metalloproteases ('zincins'), catalytic domain"/>
    <property type="match status" value="1"/>
</dbReference>
<evidence type="ECO:0000313" key="2">
    <source>
        <dbReference type="EMBL" id="NDY56830.1"/>
    </source>
</evidence>
<dbReference type="RefSeq" id="WP_163301878.1">
    <property type="nucleotide sequence ID" value="NZ_JAAGRQ010000029.1"/>
</dbReference>
<protein>
    <submittedName>
        <fullName evidence="2">M48 family metallopeptidase</fullName>
    </submittedName>
</protein>
<sequence>MAISAPGRGPGATKHVVATATARQTAAASRLVASMLDMPVPVCVRLSRRAGGVILRMLPARGLEIVVPAGFNLELLPVAVESRRTWIEDAAARLAASGELPGLLPVLMPRRIPLTALGLEYRVDYLAREAAGRTCRVREMGAGRLAVSLAGPQVGSVAGGEPLESARQALCAFVKAKAGPLLVSALRQTSQETGLPFVSARVRQQRTRWGSCTAGGRVSLNVNLAFLPAVLARYVFIHELCHTRHQDHSPRFWGAVRAIVPDCRELDAALRHGAHYVPLWFSRGITGPLS</sequence>
<dbReference type="PANTHER" id="PTHR30399:SF1">
    <property type="entry name" value="UTP PYROPHOSPHATASE"/>
    <property type="match status" value="1"/>
</dbReference>
<proteinExistence type="predicted"/>
<comment type="caution">
    <text evidence="2">The sequence shown here is derived from an EMBL/GenBank/DDBJ whole genome shotgun (WGS) entry which is preliminary data.</text>
</comment>
<keyword evidence="3" id="KW-1185">Reference proteome</keyword>
<dbReference type="InterPro" id="IPR053136">
    <property type="entry name" value="UTP_pyrophosphatase-like"/>
</dbReference>
<evidence type="ECO:0000313" key="3">
    <source>
        <dbReference type="Proteomes" id="UP000469724"/>
    </source>
</evidence>
<dbReference type="InterPro" id="IPR002725">
    <property type="entry name" value="YgjP-like_metallopeptidase"/>
</dbReference>
<dbReference type="Pfam" id="PF01863">
    <property type="entry name" value="YgjP-like"/>
    <property type="match status" value="1"/>
</dbReference>
<organism evidence="2 3">
    <name type="scientific">Desulfolutivibrio sulfodismutans</name>
    <dbReference type="NCBI Taxonomy" id="63561"/>
    <lineage>
        <taxon>Bacteria</taxon>
        <taxon>Pseudomonadati</taxon>
        <taxon>Thermodesulfobacteriota</taxon>
        <taxon>Desulfovibrionia</taxon>
        <taxon>Desulfovibrionales</taxon>
        <taxon>Desulfovibrionaceae</taxon>
        <taxon>Desulfolutivibrio</taxon>
    </lineage>
</organism>
<dbReference type="CDD" id="cd07344">
    <property type="entry name" value="M48_yhfN_like"/>
    <property type="match status" value="1"/>
</dbReference>